<evidence type="ECO:0000256" key="1">
    <source>
        <dbReference type="ARBA" id="ARBA00009651"/>
    </source>
</evidence>
<dbReference type="InterPro" id="IPR013320">
    <property type="entry name" value="ConA-like_dom_sf"/>
</dbReference>
<reference evidence="6 7" key="1">
    <citation type="journal article" date="2022" name="Gigascience">
        <title>A chromosome-level genome assembly and annotation of the desert horned lizard, Phrynosoma platyrhinos, provides insight into chromosomal rearrangements among reptiles.</title>
        <authorList>
            <person name="Koochekian N."/>
            <person name="Ascanio A."/>
            <person name="Farleigh K."/>
            <person name="Card D.C."/>
            <person name="Schield D.R."/>
            <person name="Castoe T.A."/>
            <person name="Jezkova T."/>
        </authorList>
    </citation>
    <scope>NUCLEOTIDE SEQUENCE [LARGE SCALE GENOMIC DNA]</scope>
    <source>
        <strain evidence="6">NK-2021</strain>
    </source>
</reference>
<feature type="domain" description="B30.2/SPRY" evidence="5">
    <location>
        <begin position="186"/>
        <end position="364"/>
    </location>
</feature>
<accession>A0ABQ7TM53</accession>
<dbReference type="PROSITE" id="PS50188">
    <property type="entry name" value="B302_SPRY"/>
    <property type="match status" value="1"/>
</dbReference>
<evidence type="ECO:0000313" key="7">
    <source>
        <dbReference type="Proteomes" id="UP000826234"/>
    </source>
</evidence>
<dbReference type="SUPFAM" id="SSF49899">
    <property type="entry name" value="Concanavalin A-like lectins/glucanases"/>
    <property type="match status" value="1"/>
</dbReference>
<dbReference type="InterPro" id="IPR003877">
    <property type="entry name" value="SPRY_dom"/>
</dbReference>
<feature type="coiled-coil region" evidence="4">
    <location>
        <begin position="14"/>
        <end position="100"/>
    </location>
</feature>
<dbReference type="Proteomes" id="UP000826234">
    <property type="component" value="Unassembled WGS sequence"/>
</dbReference>
<dbReference type="SMART" id="SM00589">
    <property type="entry name" value="PRY"/>
    <property type="match status" value="1"/>
</dbReference>
<dbReference type="InterPro" id="IPR050143">
    <property type="entry name" value="TRIM/RBCC"/>
</dbReference>
<sequence length="364" mass="42372">MILPFFQDQICGCLENLRKEREQLLASKAVTEKESQDLLRGKAVSQFRQLHQFLEDQEKLLLAHIEEVEKEIILKREEHLATLSREVSFLGNLIQEMEEKRRQPASEFLQDIGRTLKKTEERRKFCSSWFVPLALEWRISEMYDINPFLEDVMKKFKDLFLESKRMKEVVENTRELYTESTSTGTQPNISRTWEDVLLSGAKKVNVTLAPDTAFPRLILTEDLKSVRWDKKYQALPEHLDRFNLFPFVLGREEFSAGSYYWDVFVGCQEHWAVGVARKSVRRKGPVRISPKCGIWAVGNSDLPLCLDGKLQKIRVFLSCSEGQVAFYNVDTQEHLYTFTGAPFSGEIILPFFRVFLSGYLRILP</sequence>
<comment type="similarity">
    <text evidence="1">Belongs to the ohanin/vespryn family.</text>
</comment>
<dbReference type="Pfam" id="PF00622">
    <property type="entry name" value="SPRY"/>
    <property type="match status" value="1"/>
</dbReference>
<dbReference type="InterPro" id="IPR001870">
    <property type="entry name" value="B30.2/SPRY"/>
</dbReference>
<comment type="caution">
    <text evidence="6">The sequence shown here is derived from an EMBL/GenBank/DDBJ whole genome shotgun (WGS) entry which is preliminary data.</text>
</comment>
<dbReference type="InterPro" id="IPR006574">
    <property type="entry name" value="PRY"/>
</dbReference>
<dbReference type="InterPro" id="IPR003879">
    <property type="entry name" value="Butyrophylin_SPRY"/>
</dbReference>
<organism evidence="6 7">
    <name type="scientific">Phrynosoma platyrhinos</name>
    <name type="common">Desert horned lizard</name>
    <dbReference type="NCBI Taxonomy" id="52577"/>
    <lineage>
        <taxon>Eukaryota</taxon>
        <taxon>Metazoa</taxon>
        <taxon>Chordata</taxon>
        <taxon>Craniata</taxon>
        <taxon>Vertebrata</taxon>
        <taxon>Euteleostomi</taxon>
        <taxon>Lepidosauria</taxon>
        <taxon>Squamata</taxon>
        <taxon>Bifurcata</taxon>
        <taxon>Unidentata</taxon>
        <taxon>Episquamata</taxon>
        <taxon>Toxicofera</taxon>
        <taxon>Iguania</taxon>
        <taxon>Phrynosomatidae</taxon>
        <taxon>Phrynosomatinae</taxon>
        <taxon>Phrynosoma</taxon>
    </lineage>
</organism>
<comment type="function">
    <text evidence="3">Neurotoxin that produces dose-dependent hypolocomotion and hyperalgesia in mice. May directly act on the central nervous system, as it is 6500-fold more potent when administered intracerebroventricularly than intraperitoneal.</text>
</comment>
<protein>
    <recommendedName>
        <fullName evidence="5">B30.2/SPRY domain-containing protein</fullName>
    </recommendedName>
</protein>
<name>A0ABQ7TM53_PHRPL</name>
<keyword evidence="7" id="KW-1185">Reference proteome</keyword>
<keyword evidence="2" id="KW-0528">Neurotoxin</keyword>
<proteinExistence type="inferred from homology"/>
<evidence type="ECO:0000256" key="4">
    <source>
        <dbReference type="SAM" id="Coils"/>
    </source>
</evidence>
<dbReference type="SMART" id="SM00449">
    <property type="entry name" value="SPRY"/>
    <property type="match status" value="1"/>
</dbReference>
<evidence type="ECO:0000256" key="3">
    <source>
        <dbReference type="ARBA" id="ARBA00034460"/>
    </source>
</evidence>
<dbReference type="EMBL" id="JAIPUX010000439">
    <property type="protein sequence ID" value="KAH0630515.1"/>
    <property type="molecule type" value="Genomic_DNA"/>
</dbReference>
<dbReference type="Gene3D" id="2.60.120.920">
    <property type="match status" value="1"/>
</dbReference>
<evidence type="ECO:0000259" key="5">
    <source>
        <dbReference type="PROSITE" id="PS50188"/>
    </source>
</evidence>
<dbReference type="Pfam" id="PF13765">
    <property type="entry name" value="PRY"/>
    <property type="match status" value="1"/>
</dbReference>
<keyword evidence="2" id="KW-0800">Toxin</keyword>
<evidence type="ECO:0000256" key="2">
    <source>
        <dbReference type="ARBA" id="ARBA00022699"/>
    </source>
</evidence>
<dbReference type="PANTHER" id="PTHR24103">
    <property type="entry name" value="E3 UBIQUITIN-PROTEIN LIGASE TRIM"/>
    <property type="match status" value="1"/>
</dbReference>
<gene>
    <name evidence="6" type="ORF">JD844_013605</name>
</gene>
<keyword evidence="4" id="KW-0175">Coiled coil</keyword>
<dbReference type="PRINTS" id="PR01407">
    <property type="entry name" value="BUTYPHLNCDUF"/>
</dbReference>
<evidence type="ECO:0000313" key="6">
    <source>
        <dbReference type="EMBL" id="KAH0630515.1"/>
    </source>
</evidence>
<dbReference type="InterPro" id="IPR043136">
    <property type="entry name" value="B30.2/SPRY_sf"/>
</dbReference>